<proteinExistence type="inferred from homology"/>
<feature type="transmembrane region" description="Helical" evidence="6">
    <location>
        <begin position="169"/>
        <end position="191"/>
    </location>
</feature>
<dbReference type="PANTHER" id="PTHR22945">
    <property type="entry name" value="SERPENTINE RECEPTOR, CLASS D DELTA"/>
    <property type="match status" value="1"/>
</dbReference>
<dbReference type="SUPFAM" id="SSF81321">
    <property type="entry name" value="Family A G protein-coupled receptor-like"/>
    <property type="match status" value="1"/>
</dbReference>
<dbReference type="InterPro" id="IPR050920">
    <property type="entry name" value="Nematode_rcpt-like_delta"/>
</dbReference>
<keyword evidence="8" id="KW-1185">Reference proteome</keyword>
<evidence type="ECO:0000256" key="2">
    <source>
        <dbReference type="ARBA" id="ARBA00009166"/>
    </source>
</evidence>
<organism evidence="9">
    <name type="scientific">Nippostrongylus brasiliensis</name>
    <name type="common">Rat hookworm</name>
    <dbReference type="NCBI Taxonomy" id="27835"/>
    <lineage>
        <taxon>Eukaryota</taxon>
        <taxon>Metazoa</taxon>
        <taxon>Ecdysozoa</taxon>
        <taxon>Nematoda</taxon>
        <taxon>Chromadorea</taxon>
        <taxon>Rhabditida</taxon>
        <taxon>Rhabditina</taxon>
        <taxon>Rhabditomorpha</taxon>
        <taxon>Strongyloidea</taxon>
        <taxon>Heligmosomidae</taxon>
        <taxon>Nippostrongylus</taxon>
    </lineage>
</organism>
<dbReference type="GO" id="GO:0016020">
    <property type="term" value="C:membrane"/>
    <property type="evidence" value="ECO:0007669"/>
    <property type="project" value="UniProtKB-SubCell"/>
</dbReference>
<keyword evidence="3 6" id="KW-0812">Transmembrane</keyword>
<evidence type="ECO:0000256" key="4">
    <source>
        <dbReference type="ARBA" id="ARBA00022989"/>
    </source>
</evidence>
<dbReference type="AlphaFoldDB" id="A0A0N4Y4M0"/>
<feature type="transmembrane region" description="Helical" evidence="6">
    <location>
        <begin position="203"/>
        <end position="225"/>
    </location>
</feature>
<gene>
    <name evidence="7" type="ORF">NBR_LOCUS10854</name>
</gene>
<keyword evidence="4 6" id="KW-1133">Transmembrane helix</keyword>
<evidence type="ECO:0000256" key="5">
    <source>
        <dbReference type="ARBA" id="ARBA00023136"/>
    </source>
</evidence>
<comment type="subcellular location">
    <subcellularLocation>
        <location evidence="1">Membrane</location>
        <topology evidence="1">Multi-pass membrane protein</topology>
    </subcellularLocation>
</comment>
<comment type="similarity">
    <text evidence="2">Belongs to the nematode receptor-like protein srd family.</text>
</comment>
<dbReference type="EMBL" id="UYSL01020401">
    <property type="protein sequence ID" value="VDL74443.1"/>
    <property type="molecule type" value="Genomic_DNA"/>
</dbReference>
<dbReference type="Pfam" id="PF10317">
    <property type="entry name" value="7TM_GPCR_Srd"/>
    <property type="match status" value="2"/>
</dbReference>
<evidence type="ECO:0000313" key="9">
    <source>
        <dbReference type="WBParaSite" id="NBR_0001085301-mRNA-1"/>
    </source>
</evidence>
<keyword evidence="5 6" id="KW-0472">Membrane</keyword>
<evidence type="ECO:0000313" key="7">
    <source>
        <dbReference type="EMBL" id="VDL74443.1"/>
    </source>
</evidence>
<evidence type="ECO:0000256" key="3">
    <source>
        <dbReference type="ARBA" id="ARBA00022692"/>
    </source>
</evidence>
<name>A0A0N4Y4M0_NIPBR</name>
<dbReference type="PANTHER" id="PTHR22945:SF96">
    <property type="entry name" value="SERPENTINE RECEPTOR, CLASS D (DELTA)"/>
    <property type="match status" value="1"/>
</dbReference>
<accession>A0A0N4Y4M0</accession>
<reference evidence="9" key="1">
    <citation type="submission" date="2017-02" db="UniProtKB">
        <authorList>
            <consortium name="WormBaseParasite"/>
        </authorList>
    </citation>
    <scope>IDENTIFICATION</scope>
</reference>
<dbReference type="InterPro" id="IPR019421">
    <property type="entry name" value="7TM_GPCR_serpentine_rcpt_Srd"/>
</dbReference>
<evidence type="ECO:0000256" key="6">
    <source>
        <dbReference type="SAM" id="Phobius"/>
    </source>
</evidence>
<dbReference type="WBParaSite" id="NBR_0001085301-mRNA-1">
    <property type="protein sequence ID" value="NBR_0001085301-mRNA-1"/>
    <property type="gene ID" value="NBR_0001085301"/>
</dbReference>
<reference evidence="7 8" key="2">
    <citation type="submission" date="2018-11" db="EMBL/GenBank/DDBJ databases">
        <authorList>
            <consortium name="Pathogen Informatics"/>
        </authorList>
    </citation>
    <scope>NUCLEOTIDE SEQUENCE [LARGE SCALE GENOMIC DNA]</scope>
</reference>
<protein>
    <submittedName>
        <fullName evidence="9">Serpentine receptor class delta-33 (inferred by orthology to a C. elegans protein)</fullName>
    </submittedName>
</protein>
<feature type="transmembrane region" description="Helical" evidence="6">
    <location>
        <begin position="12"/>
        <end position="35"/>
    </location>
</feature>
<evidence type="ECO:0000313" key="8">
    <source>
        <dbReference type="Proteomes" id="UP000271162"/>
    </source>
</evidence>
<dbReference type="Proteomes" id="UP000271162">
    <property type="component" value="Unassembled WGS sequence"/>
</dbReference>
<evidence type="ECO:0000256" key="1">
    <source>
        <dbReference type="ARBA" id="ARBA00004141"/>
    </source>
</evidence>
<sequence>MMGLSTQDTVFVMIMYVLSACGFVLNSMLLFLIIFKSPLHLTPYKIFLADTAITQLLASIVYMLLSPRILSTGFNIIVIYLGPSQYLGQVTCYMLYTTMRESNCELAPAERKSDTFLYSAPFYKRIHVVATSVNLQTSNNATEADVLTHHVIPEMTSYRMVITADVRQALTMQSLIPVVAIFPPVTAYLLLQFDLIGVSIPSYLIAPCASIGPLLDPVITTYYVYPYRMFVERHVFRWKEKESAKVQHRTTNAA</sequence>